<dbReference type="PROSITE" id="PS01180">
    <property type="entry name" value="CUB"/>
    <property type="match status" value="1"/>
</dbReference>
<comment type="caution">
    <text evidence="2">Lacks conserved residue(s) required for the propagation of feature annotation.</text>
</comment>
<dbReference type="SUPFAM" id="SSF49854">
    <property type="entry name" value="Spermadhesin, CUB domain"/>
    <property type="match status" value="1"/>
</dbReference>
<keyword evidence="5" id="KW-1185">Reference proteome</keyword>
<comment type="caution">
    <text evidence="4">The sequence shown here is derived from an EMBL/GenBank/DDBJ whole genome shotgun (WGS) entry which is preliminary data.</text>
</comment>
<dbReference type="Proteomes" id="UP000466442">
    <property type="component" value="Unassembled WGS sequence"/>
</dbReference>
<evidence type="ECO:0000259" key="3">
    <source>
        <dbReference type="PROSITE" id="PS01180"/>
    </source>
</evidence>
<evidence type="ECO:0000256" key="1">
    <source>
        <dbReference type="ARBA" id="ARBA00023157"/>
    </source>
</evidence>
<sequence>MRSSLAAFDHVVHERYEEERTQHITLPHTHRGMGGRVTAWSGSEVAAKRAAMLLAVLRVLLAASLAVSSAGADDGCGGVLTSRAGTIQTPGFPRPFDVPVSCRWVVDSSSVPEETTIVVYLTQLFVTSGLRFTEYTYYEPESSFQLNPRLIYEVTEDDVITTKWVLTRTRYFVIEFNLERLEGNHLRVLDDLLDVYGFNITYEMRTEPSTSAASPELRNDSCSVLTCSLAGNCYVSEDYS</sequence>
<dbReference type="InterPro" id="IPR000859">
    <property type="entry name" value="CUB_dom"/>
</dbReference>
<dbReference type="OrthoDB" id="6138650at2759"/>
<protein>
    <recommendedName>
        <fullName evidence="3">CUB domain-containing protein</fullName>
    </recommendedName>
</protein>
<reference evidence="4" key="1">
    <citation type="journal article" date="2021" name="Mol. Ecol. Resour.">
        <title>Apolygus lucorum genome provides insights into omnivorousness and mesophyll feeding.</title>
        <authorList>
            <person name="Liu Y."/>
            <person name="Liu H."/>
            <person name="Wang H."/>
            <person name="Huang T."/>
            <person name="Liu B."/>
            <person name="Yang B."/>
            <person name="Yin L."/>
            <person name="Li B."/>
            <person name="Zhang Y."/>
            <person name="Zhang S."/>
            <person name="Jiang F."/>
            <person name="Zhang X."/>
            <person name="Ren Y."/>
            <person name="Wang B."/>
            <person name="Wang S."/>
            <person name="Lu Y."/>
            <person name="Wu K."/>
            <person name="Fan W."/>
            <person name="Wang G."/>
        </authorList>
    </citation>
    <scope>NUCLEOTIDE SEQUENCE</scope>
    <source>
        <strain evidence="4">12Hb</strain>
    </source>
</reference>
<proteinExistence type="predicted"/>
<accession>A0A8S9XCY8</accession>
<evidence type="ECO:0000313" key="5">
    <source>
        <dbReference type="Proteomes" id="UP000466442"/>
    </source>
</evidence>
<evidence type="ECO:0000256" key="2">
    <source>
        <dbReference type="PROSITE-ProRule" id="PRU00059"/>
    </source>
</evidence>
<dbReference type="Gene3D" id="2.60.120.290">
    <property type="entry name" value="Spermadhesin, CUB domain"/>
    <property type="match status" value="1"/>
</dbReference>
<gene>
    <name evidence="4" type="ORF">GE061_017662</name>
</gene>
<organism evidence="4 5">
    <name type="scientific">Apolygus lucorum</name>
    <name type="common">Small green plant bug</name>
    <name type="synonym">Lygocoris lucorum</name>
    <dbReference type="NCBI Taxonomy" id="248454"/>
    <lineage>
        <taxon>Eukaryota</taxon>
        <taxon>Metazoa</taxon>
        <taxon>Ecdysozoa</taxon>
        <taxon>Arthropoda</taxon>
        <taxon>Hexapoda</taxon>
        <taxon>Insecta</taxon>
        <taxon>Pterygota</taxon>
        <taxon>Neoptera</taxon>
        <taxon>Paraneoptera</taxon>
        <taxon>Hemiptera</taxon>
        <taxon>Heteroptera</taxon>
        <taxon>Panheteroptera</taxon>
        <taxon>Cimicomorpha</taxon>
        <taxon>Miridae</taxon>
        <taxon>Mirini</taxon>
        <taxon>Apolygus</taxon>
    </lineage>
</organism>
<dbReference type="InterPro" id="IPR035914">
    <property type="entry name" value="Sperma_CUB_dom_sf"/>
</dbReference>
<dbReference type="EMBL" id="WIXP02000008">
    <property type="protein sequence ID" value="KAF6206429.1"/>
    <property type="molecule type" value="Genomic_DNA"/>
</dbReference>
<feature type="domain" description="CUB" evidence="3">
    <location>
        <begin position="76"/>
        <end position="205"/>
    </location>
</feature>
<name>A0A8S9XCY8_APOLU</name>
<evidence type="ECO:0000313" key="4">
    <source>
        <dbReference type="EMBL" id="KAF6206429.1"/>
    </source>
</evidence>
<dbReference type="AlphaFoldDB" id="A0A8S9XCY8"/>
<keyword evidence="1" id="KW-1015">Disulfide bond</keyword>